<dbReference type="Gene3D" id="1.20.120.1810">
    <property type="match status" value="1"/>
</dbReference>
<feature type="domain" description="RNA polymerase sigma-70 region 2" evidence="7">
    <location>
        <begin position="72"/>
        <end position="136"/>
    </location>
</feature>
<gene>
    <name evidence="9" type="ORF">ABLG96_18750</name>
</gene>
<dbReference type="Gene3D" id="1.10.10.10">
    <property type="entry name" value="Winged helix-like DNA-binding domain superfamily/Winged helix DNA-binding domain"/>
    <property type="match status" value="2"/>
</dbReference>
<dbReference type="CDD" id="cd06171">
    <property type="entry name" value="Sigma70_r4"/>
    <property type="match status" value="1"/>
</dbReference>
<proteinExistence type="predicted"/>
<dbReference type="InterPro" id="IPR013324">
    <property type="entry name" value="RNA_pol_sigma_r3/r4-like"/>
</dbReference>
<dbReference type="InterPro" id="IPR007627">
    <property type="entry name" value="RNA_pol_sigma70_r2"/>
</dbReference>
<keyword evidence="1" id="KW-0805">Transcription regulation</keyword>
<evidence type="ECO:0000256" key="1">
    <source>
        <dbReference type="ARBA" id="ARBA00023015"/>
    </source>
</evidence>
<feature type="domain" description="RNA polymerase sigma-70 region 4" evidence="8">
    <location>
        <begin position="230"/>
        <end position="278"/>
    </location>
</feature>
<keyword evidence="2" id="KW-0731">Sigma factor</keyword>
<evidence type="ECO:0000256" key="3">
    <source>
        <dbReference type="ARBA" id="ARBA00023125"/>
    </source>
</evidence>
<dbReference type="InterPro" id="IPR007624">
    <property type="entry name" value="RNA_pol_sigma70_r3"/>
</dbReference>
<feature type="domain" description="RNA polymerase sigma-70 region 3" evidence="6">
    <location>
        <begin position="145"/>
        <end position="216"/>
    </location>
</feature>
<dbReference type="GO" id="GO:0003677">
    <property type="term" value="F:DNA binding"/>
    <property type="evidence" value="ECO:0007669"/>
    <property type="project" value="UniProtKB-KW"/>
</dbReference>
<dbReference type="GO" id="GO:0016987">
    <property type="term" value="F:sigma factor activity"/>
    <property type="evidence" value="ECO:0007669"/>
    <property type="project" value="UniProtKB-KW"/>
</dbReference>
<accession>A0AAU8DNI1</accession>
<evidence type="ECO:0000313" key="9">
    <source>
        <dbReference type="EMBL" id="XCG63220.1"/>
    </source>
</evidence>
<name>A0AAU8DNI1_9ACTN</name>
<keyword evidence="3" id="KW-0238">DNA-binding</keyword>
<dbReference type="InterPro" id="IPR007630">
    <property type="entry name" value="RNA_pol_sigma70_r4"/>
</dbReference>
<feature type="region of interest" description="Disordered" evidence="5">
    <location>
        <begin position="1"/>
        <end position="22"/>
    </location>
</feature>
<evidence type="ECO:0000259" key="7">
    <source>
        <dbReference type="Pfam" id="PF04542"/>
    </source>
</evidence>
<dbReference type="Pfam" id="PF04539">
    <property type="entry name" value="Sigma70_r3"/>
    <property type="match status" value="1"/>
</dbReference>
<dbReference type="AlphaFoldDB" id="A0AAU8DNI1"/>
<protein>
    <submittedName>
        <fullName evidence="9">Sigma-70 family RNA polymerase sigma factor</fullName>
    </submittedName>
</protein>
<dbReference type="Pfam" id="PF04542">
    <property type="entry name" value="Sigma70_r2"/>
    <property type="match status" value="1"/>
</dbReference>
<dbReference type="InterPro" id="IPR014284">
    <property type="entry name" value="RNA_pol_sigma-70_dom"/>
</dbReference>
<dbReference type="PANTHER" id="PTHR30385">
    <property type="entry name" value="SIGMA FACTOR F FLAGELLAR"/>
    <property type="match status" value="1"/>
</dbReference>
<dbReference type="PANTHER" id="PTHR30385:SF4">
    <property type="entry name" value="RNA POLYMERASE SIGMA-E FACTOR"/>
    <property type="match status" value="1"/>
</dbReference>
<dbReference type="InterPro" id="IPR000943">
    <property type="entry name" value="RNA_pol_sigma70"/>
</dbReference>
<dbReference type="Pfam" id="PF04545">
    <property type="entry name" value="Sigma70_r4"/>
    <property type="match status" value="1"/>
</dbReference>
<evidence type="ECO:0000259" key="8">
    <source>
        <dbReference type="Pfam" id="PF04545"/>
    </source>
</evidence>
<evidence type="ECO:0000256" key="4">
    <source>
        <dbReference type="ARBA" id="ARBA00023163"/>
    </source>
</evidence>
<reference evidence="9" key="1">
    <citation type="submission" date="2024-05" db="EMBL/GenBank/DDBJ databases">
        <authorList>
            <person name="Cai S.Y."/>
            <person name="Jin L.M."/>
            <person name="Li H.R."/>
        </authorList>
    </citation>
    <scope>NUCLEOTIDE SEQUENCE</scope>
    <source>
        <strain evidence="9">A5-74</strain>
    </source>
</reference>
<dbReference type="SUPFAM" id="SSF88946">
    <property type="entry name" value="Sigma2 domain of RNA polymerase sigma factors"/>
    <property type="match status" value="1"/>
</dbReference>
<evidence type="ECO:0000259" key="6">
    <source>
        <dbReference type="Pfam" id="PF04539"/>
    </source>
</evidence>
<dbReference type="NCBIfam" id="TIGR02937">
    <property type="entry name" value="sigma70-ECF"/>
    <property type="match status" value="1"/>
</dbReference>
<dbReference type="EMBL" id="CP159218">
    <property type="protein sequence ID" value="XCG63220.1"/>
    <property type="molecule type" value="Genomic_DNA"/>
</dbReference>
<dbReference type="SUPFAM" id="SSF88659">
    <property type="entry name" value="Sigma3 and sigma4 domains of RNA polymerase sigma factors"/>
    <property type="match status" value="2"/>
</dbReference>
<evidence type="ECO:0000256" key="5">
    <source>
        <dbReference type="SAM" id="MobiDB-lite"/>
    </source>
</evidence>
<dbReference type="GO" id="GO:0006352">
    <property type="term" value="P:DNA-templated transcription initiation"/>
    <property type="evidence" value="ECO:0007669"/>
    <property type="project" value="InterPro"/>
</dbReference>
<dbReference type="PRINTS" id="PR00046">
    <property type="entry name" value="SIGMA70FCT"/>
</dbReference>
<dbReference type="InterPro" id="IPR036388">
    <property type="entry name" value="WH-like_DNA-bd_sf"/>
</dbReference>
<evidence type="ECO:0000256" key="2">
    <source>
        <dbReference type="ARBA" id="ARBA00023082"/>
    </source>
</evidence>
<keyword evidence="4" id="KW-0804">Transcription</keyword>
<organism evidence="9">
    <name type="scientific">Nakamurella sp. A5-74</name>
    <dbReference type="NCBI Taxonomy" id="3158264"/>
    <lineage>
        <taxon>Bacteria</taxon>
        <taxon>Bacillati</taxon>
        <taxon>Actinomycetota</taxon>
        <taxon>Actinomycetes</taxon>
        <taxon>Nakamurellales</taxon>
        <taxon>Nakamurellaceae</taxon>
        <taxon>Nakamurella</taxon>
    </lineage>
</organism>
<dbReference type="InterPro" id="IPR013325">
    <property type="entry name" value="RNA_pol_sigma_r2"/>
</dbReference>
<sequence>MTLAEAIRDPSGGDVTTPFSGSVAELDPVQDARQTARDARADQVRVLLADLDGCDEDAADRIKQRVAELTMPVARSIASRYRNRGVDLVDLEQIAALGLMKAVHRWKPGLSEDFLQYAVPTISGEIKRFFRDRWWTVRPPRRLQEARAALSQAEHDLRQVGGREPADAELATAMGTDVATVREAKQVRQSARFTSLEDPASDNGAIDRFLAGEDIELERVESRLDVAQMLDSLGERDRKVLELRYFRGLSQAKIGDAIGVSQMQVSRILRDVTRKLREEWTESG</sequence>
<dbReference type="RefSeq" id="WP_353648835.1">
    <property type="nucleotide sequence ID" value="NZ_CP159218.1"/>
</dbReference>